<evidence type="ECO:0000313" key="5">
    <source>
        <dbReference type="EMBL" id="AWI09961.1"/>
    </source>
</evidence>
<evidence type="ECO:0000256" key="2">
    <source>
        <dbReference type="SAM" id="Phobius"/>
    </source>
</evidence>
<keyword evidence="3" id="KW-0732">Signal</keyword>
<feature type="signal peptide" evidence="3">
    <location>
        <begin position="1"/>
        <end position="27"/>
    </location>
</feature>
<protein>
    <recommendedName>
        <fullName evidence="4">Fibronectin type-III domain-containing protein</fullName>
    </recommendedName>
</protein>
<dbReference type="EMBL" id="CP023004">
    <property type="protein sequence ID" value="AWI09961.1"/>
    <property type="molecule type" value="Genomic_DNA"/>
</dbReference>
<accession>A0A2U8E535</accession>
<dbReference type="SUPFAM" id="SSF101898">
    <property type="entry name" value="NHL repeat"/>
    <property type="match status" value="1"/>
</dbReference>
<dbReference type="InterPro" id="IPR011042">
    <property type="entry name" value="6-blade_b-propeller_TolB-like"/>
</dbReference>
<dbReference type="Pfam" id="PF01436">
    <property type="entry name" value="NHL"/>
    <property type="match status" value="1"/>
</dbReference>
<dbReference type="SMART" id="SM00060">
    <property type="entry name" value="FN3"/>
    <property type="match status" value="2"/>
</dbReference>
<dbReference type="InterPro" id="IPR017853">
    <property type="entry name" value="GH"/>
</dbReference>
<keyword evidence="6" id="KW-1185">Reference proteome</keyword>
<dbReference type="PANTHER" id="PTHR47572">
    <property type="entry name" value="LIPOPROTEIN-RELATED"/>
    <property type="match status" value="1"/>
</dbReference>
<keyword evidence="2" id="KW-0812">Transmembrane</keyword>
<dbReference type="SUPFAM" id="SSF48726">
    <property type="entry name" value="Immunoglobulin"/>
    <property type="match status" value="1"/>
</dbReference>
<feature type="chain" id="PRO_5015945678" description="Fibronectin type-III domain-containing protein" evidence="3">
    <location>
        <begin position="28"/>
        <end position="1421"/>
    </location>
</feature>
<evidence type="ECO:0000256" key="1">
    <source>
        <dbReference type="ARBA" id="ARBA00022737"/>
    </source>
</evidence>
<dbReference type="Gene3D" id="2.120.10.30">
    <property type="entry name" value="TolB, C-terminal domain"/>
    <property type="match status" value="1"/>
</dbReference>
<evidence type="ECO:0000256" key="3">
    <source>
        <dbReference type="SAM" id="SignalP"/>
    </source>
</evidence>
<feature type="domain" description="Fibronectin type-III" evidence="4">
    <location>
        <begin position="710"/>
        <end position="801"/>
    </location>
</feature>
<dbReference type="SUPFAM" id="SSF51445">
    <property type="entry name" value="(Trans)glycosidases"/>
    <property type="match status" value="1"/>
</dbReference>
<dbReference type="InterPro" id="IPR051262">
    <property type="entry name" value="SMP-30/CGR1_Lactonase"/>
</dbReference>
<sequence>MNIKQTPRTIWLTVVAALCAGTIAPLAADPVQAVQADAFVASTAVATHWRKGGSATNPFPDVYMTKFDELSSLVIDSGIRHIRDTGSTPDFIKKIQMLSDAGVKSIITIHPAAGIRPNSLYWAAGAAYSVDDYVRVVGRDVIAYLEMNNELDMASQRSATYWRPNDTVTLSDDPESANYYINYIKAATADAKASLAASGDGSIASVPLIGPSFATTEKGPNSSYTRAGDLSQHVDFSNIHHYYLGREPETSTIRGIDYVVENCAREQAPGKGMIATEGGESTIAGTSKQIWPAVIQGRYMPRYFLTHFLKGFTVTAAYELVDESRGASVPNTNKEDNFGLIKNDLTPKPAYHAVKNMLSVLKDPGPSFEPATLDYAMSGGTDNVNTAFFQKRNGDFYLCLWLGVSSYDSTGDGSIFDNPPQSVTLALPAEIQSARIFILDDTGAMTSAAASIAGNAITVSVTDRVTIVRLSATSNGGEASMPTGLRAAPASGQIALKWAPVFEATSYTVKRASSASGPFTVVASGLASPEYTDTGLTDGTTVYYKVTATAPGGESVESVHIAATPFKPIIDNADGLPEVTLNGAWTASTAAPFGNNNFPVDYYNTNFIHDGNTAKGTKSVVFTPTITTAGNYNVYIRWTATSGRSNNTPVEVTDSEGTHQYTVNQRINSGTWVLLGTFKFAAGATGNVTIKNDSTNGHVIADAVRLVLDMPRSPAGLTASTDAPPVALSWTAVTGATGYTVRRATSQHGPWTLLADNVPGTSYSDAGTEADTVYYYTVSTVGGTGEGAPGYPVAGASMRPVITSAATKNGVVGEPFSYQIIAQYSPTAYDATGLPSGLAVNQTSGMISGTAATSGTYNVVLSASNAAGSGTAALLLDIASELFAPVITSATTAVAHEGEQFLYELTASQQPDTLTATPMPAGLDYDPATSMISGIPTASGTYNIMLSATNRKGTGTASLELVVEPVRYPPSISSPTSASGAVGSAFSYQIDANYLPSGFAATGLPEGLSIDASTGAITGTPLTSGKFTVTLSATNGAGDGQAQLVITIDGHVETESVVSTGLTAPVSGVCDSAGNLYVVDGGAIKKIAAANNAVSTHATVPQATCIASSPGEPGVFYVGGSGGAVNRILADGTVVTPSLASGLDAINGIAVDAQGAVYVSSGDTVKKISPAGEVSTLVDTGLNAPGGLAINESTGRLYVADTGNNAVKEINTETGAVTATATGFNTPEALAIDDAGLIYVTDTGSGKVLVHDAVSKKTSTVLDTTAGLNAPAGIAIDGDGFVYVVDTGNASVSAILASPMTTVELQNTSAATRSRVTLDGAVRASPGATYQWFKDGVAIPGATGSTYEIAYVLHADAGVYSVIASNPLGKSSDSMVLLVTGVEPPLSDDSFEKGGGATSLWMLGALALLMGLRRIVSRRFR</sequence>
<dbReference type="GO" id="GO:0016020">
    <property type="term" value="C:membrane"/>
    <property type="evidence" value="ECO:0007669"/>
    <property type="project" value="InterPro"/>
</dbReference>
<proteinExistence type="predicted"/>
<keyword evidence="2" id="KW-1133">Transmembrane helix</keyword>
<dbReference type="InterPro" id="IPR036116">
    <property type="entry name" value="FN3_sf"/>
</dbReference>
<name>A0A2U8E535_9BACT</name>
<dbReference type="InterPro" id="IPR003961">
    <property type="entry name" value="FN3_dom"/>
</dbReference>
<dbReference type="Proteomes" id="UP000244896">
    <property type="component" value="Chromosome"/>
</dbReference>
<keyword evidence="2" id="KW-0472">Membrane</keyword>
<dbReference type="Gene3D" id="3.20.20.80">
    <property type="entry name" value="Glycosidases"/>
    <property type="match status" value="1"/>
</dbReference>
<dbReference type="PANTHER" id="PTHR47572:SF5">
    <property type="entry name" value="BLR2277 PROTEIN"/>
    <property type="match status" value="1"/>
</dbReference>
<organism evidence="5 6">
    <name type="scientific">Ereboglobus luteus</name>
    <dbReference type="NCBI Taxonomy" id="1796921"/>
    <lineage>
        <taxon>Bacteria</taxon>
        <taxon>Pseudomonadati</taxon>
        <taxon>Verrucomicrobiota</taxon>
        <taxon>Opitutia</taxon>
        <taxon>Opitutales</taxon>
        <taxon>Opitutaceae</taxon>
        <taxon>Ereboglobus</taxon>
    </lineage>
</organism>
<dbReference type="KEGG" id="elut:CKA38_12515"/>
<feature type="transmembrane region" description="Helical" evidence="2">
    <location>
        <begin position="1394"/>
        <end position="1412"/>
    </location>
</feature>
<dbReference type="PROSITE" id="PS50853">
    <property type="entry name" value="FN3"/>
    <property type="match status" value="1"/>
</dbReference>
<dbReference type="Gene3D" id="2.60.40.10">
    <property type="entry name" value="Immunoglobulins"/>
    <property type="match status" value="6"/>
</dbReference>
<dbReference type="Pfam" id="PF25275">
    <property type="entry name" value="Golvesin_C"/>
    <property type="match status" value="1"/>
</dbReference>
<dbReference type="OrthoDB" id="5240929at2"/>
<dbReference type="GO" id="GO:0005509">
    <property type="term" value="F:calcium ion binding"/>
    <property type="evidence" value="ECO:0007669"/>
    <property type="project" value="InterPro"/>
</dbReference>
<dbReference type="InterPro" id="IPR001258">
    <property type="entry name" value="NHL_repeat"/>
</dbReference>
<dbReference type="CDD" id="cd05819">
    <property type="entry name" value="NHL"/>
    <property type="match status" value="1"/>
</dbReference>
<dbReference type="CDD" id="cd00063">
    <property type="entry name" value="FN3"/>
    <property type="match status" value="1"/>
</dbReference>
<dbReference type="Pfam" id="PF05345">
    <property type="entry name" value="He_PIG"/>
    <property type="match status" value="3"/>
</dbReference>
<dbReference type="InterPro" id="IPR015919">
    <property type="entry name" value="Cadherin-like_sf"/>
</dbReference>
<dbReference type="InterPro" id="IPR013783">
    <property type="entry name" value="Ig-like_fold"/>
</dbReference>
<dbReference type="RefSeq" id="WP_108825777.1">
    <property type="nucleotide sequence ID" value="NZ_CP023004.1"/>
</dbReference>
<dbReference type="InterPro" id="IPR036179">
    <property type="entry name" value="Ig-like_dom_sf"/>
</dbReference>
<evidence type="ECO:0000313" key="6">
    <source>
        <dbReference type="Proteomes" id="UP000244896"/>
    </source>
</evidence>
<reference evidence="5 6" key="1">
    <citation type="journal article" date="2018" name="Syst. Appl. Microbiol.">
        <title>Ereboglobus luteus gen. nov. sp. nov. from cockroach guts, and new insights into the oxygen relationship of the genera Opitutus and Didymococcus (Verrucomicrobia: Opitutaceae).</title>
        <authorList>
            <person name="Tegtmeier D."/>
            <person name="Belitz A."/>
            <person name="Radek R."/>
            <person name="Heimerl T."/>
            <person name="Brune A."/>
        </authorList>
    </citation>
    <scope>NUCLEOTIDE SEQUENCE [LARGE SCALE GENOMIC DNA]</scope>
    <source>
        <strain evidence="5 6">Ho45</strain>
    </source>
</reference>
<evidence type="ECO:0000259" key="4">
    <source>
        <dbReference type="PROSITE" id="PS50853"/>
    </source>
</evidence>
<keyword evidence="1" id="KW-0677">Repeat</keyword>
<dbReference type="SUPFAM" id="SSF49265">
    <property type="entry name" value="Fibronectin type III"/>
    <property type="match status" value="2"/>
</dbReference>
<gene>
    <name evidence="5" type="ORF">CKA38_12515</name>
</gene>
<dbReference type="InterPro" id="IPR033803">
    <property type="entry name" value="CBD-like_Golvesin-Xly"/>
</dbReference>
<dbReference type="SUPFAM" id="SSF49313">
    <property type="entry name" value="Cadherin-like"/>
    <property type="match status" value="3"/>
</dbReference>